<dbReference type="RefSeq" id="WP_117384618.1">
    <property type="nucleotide sequence ID" value="NZ_QWDE01000004.1"/>
</dbReference>
<dbReference type="EMBL" id="QWDE01000004">
    <property type="protein sequence ID" value="RFZ81798.1"/>
    <property type="molecule type" value="Genomic_DNA"/>
</dbReference>
<reference evidence="2 3" key="1">
    <citation type="submission" date="2018-08" db="EMBL/GenBank/DDBJ databases">
        <title>Mucilaginibacter terrae sp. nov., isolated from manganese diggings.</title>
        <authorList>
            <person name="Huang Y."/>
            <person name="Zhou Z."/>
        </authorList>
    </citation>
    <scope>NUCLEOTIDE SEQUENCE [LARGE SCALE GENOMIC DNA]</scope>
    <source>
        <strain evidence="2 3">ZH6</strain>
    </source>
</reference>
<dbReference type="OrthoDB" id="1495892at2"/>
<evidence type="ECO:0000259" key="1">
    <source>
        <dbReference type="Pfam" id="PF12867"/>
    </source>
</evidence>
<feature type="domain" description="DinB-like" evidence="1">
    <location>
        <begin position="10"/>
        <end position="166"/>
    </location>
</feature>
<dbReference type="Pfam" id="PF12867">
    <property type="entry name" value="DinB_2"/>
    <property type="match status" value="1"/>
</dbReference>
<evidence type="ECO:0000313" key="3">
    <source>
        <dbReference type="Proteomes" id="UP000260823"/>
    </source>
</evidence>
<keyword evidence="3" id="KW-1185">Reference proteome</keyword>
<sequence length="177" mass="20057">MNLAKERRAIDEALDRYREWLDTIPDSSFDVTPAKDGWSYAEVYDHIMKASLGSSIVLERCTHDNCPPSKGGVTLTGWYILLMGAFPPFNTKVPEEAAAKVAPVKIDKETARNQIIKVRKRVATTAGLITAAPTNARWQHPRMGMLNAAQWFKFIRVHLQHHLKQLERLRASFNTSK</sequence>
<dbReference type="SUPFAM" id="SSF109854">
    <property type="entry name" value="DinB/YfiT-like putative metalloenzymes"/>
    <property type="match status" value="1"/>
</dbReference>
<accession>A0A3E2NLE9</accession>
<dbReference type="AlphaFoldDB" id="A0A3E2NLE9"/>
<gene>
    <name evidence="2" type="ORF">DYU05_18425</name>
</gene>
<dbReference type="Proteomes" id="UP000260823">
    <property type="component" value="Unassembled WGS sequence"/>
</dbReference>
<proteinExistence type="predicted"/>
<comment type="caution">
    <text evidence="2">The sequence shown here is derived from an EMBL/GenBank/DDBJ whole genome shotgun (WGS) entry which is preliminary data.</text>
</comment>
<dbReference type="InterPro" id="IPR024775">
    <property type="entry name" value="DinB-like"/>
</dbReference>
<organism evidence="2 3">
    <name type="scientific">Mucilaginibacter terrenus</name>
    <dbReference type="NCBI Taxonomy" id="2482727"/>
    <lineage>
        <taxon>Bacteria</taxon>
        <taxon>Pseudomonadati</taxon>
        <taxon>Bacteroidota</taxon>
        <taxon>Sphingobacteriia</taxon>
        <taxon>Sphingobacteriales</taxon>
        <taxon>Sphingobacteriaceae</taxon>
        <taxon>Mucilaginibacter</taxon>
    </lineage>
</organism>
<evidence type="ECO:0000313" key="2">
    <source>
        <dbReference type="EMBL" id="RFZ81798.1"/>
    </source>
</evidence>
<dbReference type="InterPro" id="IPR034660">
    <property type="entry name" value="DinB/YfiT-like"/>
</dbReference>
<name>A0A3E2NLE9_9SPHI</name>
<protein>
    <submittedName>
        <fullName evidence="2">DinB family protein</fullName>
    </submittedName>
</protein>
<dbReference type="Gene3D" id="1.20.120.450">
    <property type="entry name" value="dinb family like domain"/>
    <property type="match status" value="1"/>
</dbReference>